<feature type="domain" description="DUF5979" evidence="3">
    <location>
        <begin position="423"/>
        <end position="532"/>
    </location>
</feature>
<evidence type="ECO:0000256" key="2">
    <source>
        <dbReference type="SAM" id="Phobius"/>
    </source>
</evidence>
<evidence type="ECO:0000313" key="5">
    <source>
        <dbReference type="Proteomes" id="UP000271380"/>
    </source>
</evidence>
<reference evidence="4 5" key="1">
    <citation type="submission" date="2018-12" db="EMBL/GenBank/DDBJ databases">
        <authorList>
            <consortium name="Pathogen Informatics"/>
        </authorList>
    </citation>
    <scope>NUCLEOTIDE SEQUENCE [LARGE SCALE GENOMIC DNA]</scope>
    <source>
        <strain evidence="4 5">NCTC949</strain>
    </source>
</reference>
<evidence type="ECO:0000259" key="3">
    <source>
        <dbReference type="Pfam" id="PF19407"/>
    </source>
</evidence>
<dbReference type="Gene3D" id="2.60.40.1140">
    <property type="entry name" value="Collagen-binding surface protein Cna, B-type domain"/>
    <property type="match status" value="2"/>
</dbReference>
<organism evidence="4 5">
    <name type="scientific">Corynebacterium kutscheri</name>
    <dbReference type="NCBI Taxonomy" id="35755"/>
    <lineage>
        <taxon>Bacteria</taxon>
        <taxon>Bacillati</taxon>
        <taxon>Actinomycetota</taxon>
        <taxon>Actinomycetes</taxon>
        <taxon>Mycobacteriales</taxon>
        <taxon>Corynebacteriaceae</taxon>
        <taxon>Corynebacterium</taxon>
    </lineage>
</organism>
<feature type="compositionally biased region" description="Pro residues" evidence="1">
    <location>
        <begin position="629"/>
        <end position="638"/>
    </location>
</feature>
<dbReference type="AlphaFoldDB" id="A0AB38VSQ4"/>
<feature type="region of interest" description="Disordered" evidence="1">
    <location>
        <begin position="530"/>
        <end position="612"/>
    </location>
</feature>
<feature type="domain" description="DUF5979" evidence="3">
    <location>
        <begin position="179"/>
        <end position="285"/>
    </location>
</feature>
<dbReference type="NCBIfam" id="TIGR01167">
    <property type="entry name" value="LPXTG_anchor"/>
    <property type="match status" value="1"/>
</dbReference>
<dbReference type="RefSeq" id="WP_126316881.1">
    <property type="nucleotide sequence ID" value="NZ_LR134377.1"/>
</dbReference>
<dbReference type="Pfam" id="PF19407">
    <property type="entry name" value="DUF5979"/>
    <property type="match status" value="3"/>
</dbReference>
<dbReference type="InterPro" id="IPR046022">
    <property type="entry name" value="DUF5979"/>
</dbReference>
<dbReference type="Proteomes" id="UP000271380">
    <property type="component" value="Chromosome"/>
</dbReference>
<feature type="compositionally biased region" description="Low complexity" evidence="1">
    <location>
        <begin position="538"/>
        <end position="609"/>
    </location>
</feature>
<feature type="domain" description="DUF5979" evidence="3">
    <location>
        <begin position="297"/>
        <end position="404"/>
    </location>
</feature>
<keyword evidence="2" id="KW-0812">Transmembrane</keyword>
<feature type="compositionally biased region" description="Polar residues" evidence="1">
    <location>
        <begin position="75"/>
        <end position="88"/>
    </location>
</feature>
<evidence type="ECO:0000256" key="1">
    <source>
        <dbReference type="SAM" id="MobiDB-lite"/>
    </source>
</evidence>
<keyword evidence="2" id="KW-1133">Transmembrane helix</keyword>
<feature type="transmembrane region" description="Helical" evidence="2">
    <location>
        <begin position="693"/>
        <end position="712"/>
    </location>
</feature>
<feature type="region of interest" description="Disordered" evidence="1">
    <location>
        <begin position="629"/>
        <end position="680"/>
    </location>
</feature>
<feature type="compositionally biased region" description="Polar residues" evidence="1">
    <location>
        <begin position="658"/>
        <end position="676"/>
    </location>
</feature>
<gene>
    <name evidence="4" type="ORF">NCTC949_01491</name>
</gene>
<sequence length="720" mass="77437">MNHSPTKRKTSTGLLRSPWLAILFTLLLIASLVPLAINFSHSATAQETALSETTDNPLDTVEDTTVAVEDATAVNDLQSDNTETQPSDQLPVDDATATQDPQDALAGEEPSFWDGIWQSIKDFFGFTEDTTDQDSTEPVIDENNNPVTPVAENWAKFEITKNIVVTNNRGGSDDAKSKELAEQLKKENKSFKFNWECTEPNMNKASASGSFALKTNETKDNGILLAAGTKCTVTEDKNSALVGGFDHSLSVKFSGKPGDIKTNDYQFEFTLKDNDTFKFAIQNEYAPIEEEEETGQFTLEKKVEGLKEKDKDKEFEFTWVCREDENTATKGETALKNGARITITHLPLDSTCQISEKAPEIDGYTHLVNWQTNDQDRLTPTDSVFVNPRKKEEDPLVVTAINTYVKEDNPVPPKPPVPGKGTFTLKKEVKGLDQKDKNKEFEFKWSCRSEEVKAPVKGSAKLKDGATFKVENLPLDSTCLLSETNATVTGFKHSLQWLTNGKEKVSQNGIVAIDPRKEDGTELVVTAVNSYTKDDKPAPTTTSSSPAPTTTTTSSSTIHPVPTTSATSSMTPTTSASSTSSATSTPSTTSSVQPTTTTSSTEPIVPTTTGKFPPIIPIPIPIPVPPAPFPPAPAPAPAPNGGNNSPAPGVTTAPHHGGNNTAQPQQNNAKNTTSAAPGQVNKGKGLANTGASVIWLAFVAVLLAAVGGFITYRGRNAKNS</sequence>
<keyword evidence="2" id="KW-0472">Membrane</keyword>
<proteinExistence type="predicted"/>
<evidence type="ECO:0000313" key="4">
    <source>
        <dbReference type="EMBL" id="VEH07016.1"/>
    </source>
</evidence>
<feature type="region of interest" description="Disordered" evidence="1">
    <location>
        <begin position="72"/>
        <end position="100"/>
    </location>
</feature>
<dbReference type="EMBL" id="LR134377">
    <property type="protein sequence ID" value="VEH07016.1"/>
    <property type="molecule type" value="Genomic_DNA"/>
</dbReference>
<name>A0AB38VSQ4_9CORY</name>
<accession>A0AB38VSQ4</accession>
<protein>
    <submittedName>
        <fullName evidence="4">LPxTG domain-containing protein</fullName>
    </submittedName>
</protein>